<dbReference type="PATRIC" id="fig|13690.10.peg.1556"/>
<organism evidence="1 2">
    <name type="scientific">Sphingobium yanoikuyae</name>
    <name type="common">Sphingomonas yanoikuyae</name>
    <dbReference type="NCBI Taxonomy" id="13690"/>
    <lineage>
        <taxon>Bacteria</taxon>
        <taxon>Pseudomonadati</taxon>
        <taxon>Pseudomonadota</taxon>
        <taxon>Alphaproteobacteria</taxon>
        <taxon>Sphingomonadales</taxon>
        <taxon>Sphingomonadaceae</taxon>
        <taxon>Sphingobium</taxon>
    </lineage>
</organism>
<name>A0A084EPG7_SPHYA</name>
<gene>
    <name evidence="1" type="ORF">CP98_01509</name>
</gene>
<dbReference type="eggNOG" id="ENOG5033X7M">
    <property type="taxonomic scope" value="Bacteria"/>
</dbReference>
<evidence type="ECO:0000313" key="2">
    <source>
        <dbReference type="Proteomes" id="UP000028534"/>
    </source>
</evidence>
<proteinExistence type="predicted"/>
<dbReference type="Proteomes" id="UP000028534">
    <property type="component" value="Unassembled WGS sequence"/>
</dbReference>
<comment type="caution">
    <text evidence="1">The sequence shown here is derived from an EMBL/GenBank/DDBJ whole genome shotgun (WGS) entry which is preliminary data.</text>
</comment>
<sequence length="675" mass="73983">MLNEQTTDPHQTESVPGQSIRFGGSFYEFGQLIPLFGSDFVFPLIIYFAEEFYSNAPSGNAKRNLGLRLFLTWVARQALAAPLSAAGRVHEQLSTRVCPSEVDMTEVAETYGDIIRDLGDLSILDSDDETYRSTHLDAVSATLRRLAPYELWPLMPPIRRMSRGTSHIPALGQLGPGRSKVVFEGADAYARSVEASKVRMAQLRRIAEDGLIEEFEIFETGKKLLARSDISDLATITQAIKSLTAYGFNKSEGELIDEVFPKNDPELRLANLLTYLDHTTNGAVPTARDPDGSYGLDCLIRACGGGSFINSHLNGTKRALLCGQLVVMIDTGLNVQPATDLAAEPFDGEFRRGSVNLLVNQVTKTRPEAKTAFSVVPAEGAEALLNVPGFKLSTKSAITMWQEMSLRMRCRARAQNDNAHRYLWICGKGSGHCGVIQTFAGTVAKSQMNLLRDELADDPILGGIEFTRQNIRPTYLAIRNSKHLDSQVVVSIANHNNAGTTFGSYLSSAEYRQALASLIRNFQNQLEAAILVTDISRVVQLGVDAETIVGRAEEAIQNGLDEILFDASAAKTSAIAATPEVELVPDSLESFLTFEPTHEDLVALILVKKGLEADEERFLVANPDRWKNKWMPGLALVTATAARLEQSKYKVALKRALTSAEQGISSGKLRIFVPW</sequence>
<protein>
    <submittedName>
        <fullName evidence="1">Uncharacterized protein</fullName>
    </submittedName>
</protein>
<dbReference type="AlphaFoldDB" id="A0A084EPG7"/>
<dbReference type="EMBL" id="JGVR01000007">
    <property type="protein sequence ID" value="KEZ19859.1"/>
    <property type="molecule type" value="Genomic_DNA"/>
</dbReference>
<reference evidence="1 2" key="1">
    <citation type="submission" date="2014-03" db="EMBL/GenBank/DDBJ databases">
        <title>Genome sequence of Sphingobium yanoikuyae B1.</title>
        <authorList>
            <person name="Gan H.M."/>
            <person name="Gan H.Y."/>
            <person name="Savka M.A."/>
        </authorList>
    </citation>
    <scope>NUCLEOTIDE SEQUENCE [LARGE SCALE GENOMIC DNA]</scope>
    <source>
        <strain evidence="1 2">B1</strain>
    </source>
</reference>
<evidence type="ECO:0000313" key="1">
    <source>
        <dbReference type="EMBL" id="KEZ19859.1"/>
    </source>
</evidence>
<accession>A0A084EPG7</accession>